<dbReference type="EMBL" id="CP045096">
    <property type="protein sequence ID" value="QFR01131.1"/>
    <property type="molecule type" value="Genomic_DNA"/>
</dbReference>
<dbReference type="InterPro" id="IPR023393">
    <property type="entry name" value="START-like_dom_sf"/>
</dbReference>
<organism evidence="1 2">
    <name type="scientific">Streptomyces phaeolivaceus</name>
    <dbReference type="NCBI Taxonomy" id="2653200"/>
    <lineage>
        <taxon>Bacteria</taxon>
        <taxon>Bacillati</taxon>
        <taxon>Actinomycetota</taxon>
        <taxon>Actinomycetes</taxon>
        <taxon>Kitasatosporales</taxon>
        <taxon>Streptomycetaceae</taxon>
        <taxon>Streptomyces</taxon>
    </lineage>
</organism>
<dbReference type="SUPFAM" id="SSF55961">
    <property type="entry name" value="Bet v1-like"/>
    <property type="match status" value="1"/>
</dbReference>
<dbReference type="Proteomes" id="UP000327294">
    <property type="component" value="Chromosome"/>
</dbReference>
<sequence length="151" mass="16971">MVLFRLERLSRLPADRAWQRLTDWPRHADVVPLTRVTVRTPSPTGEGTVFVARSGVGPLAFDDPMEVTVWQPPEGAAPGKCRLVKHGRFVTGWAEIEVRPYGDGASRAVWREDLRVRWLPRLFDRPLGRLARRMFGRAMDALLAGDDEGAG</sequence>
<name>A0A5P8KDN4_9ACTN</name>
<reference evidence="1 2" key="1">
    <citation type="submission" date="2019-10" db="EMBL/GenBank/DDBJ databases">
        <title>Streptomyces sp. strain GY16 isolated from leaves of Broussonetia papyrifera.</title>
        <authorList>
            <person name="Mo P."/>
        </authorList>
    </citation>
    <scope>NUCLEOTIDE SEQUENCE [LARGE SCALE GENOMIC DNA]</scope>
    <source>
        <strain evidence="1 2">GY16</strain>
    </source>
</reference>
<dbReference type="AlphaFoldDB" id="A0A5P8KDN4"/>
<evidence type="ECO:0000313" key="1">
    <source>
        <dbReference type="EMBL" id="QFR01131.1"/>
    </source>
</evidence>
<accession>A0A5P8KDN4</accession>
<dbReference type="Gene3D" id="3.30.530.20">
    <property type="match status" value="1"/>
</dbReference>
<dbReference type="KEGG" id="sphv:F9278_38655"/>
<protein>
    <submittedName>
        <fullName evidence="1">SRPBCC family protein</fullName>
    </submittedName>
</protein>
<keyword evidence="2" id="KW-1185">Reference proteome</keyword>
<evidence type="ECO:0000313" key="2">
    <source>
        <dbReference type="Proteomes" id="UP000327294"/>
    </source>
</evidence>
<proteinExistence type="predicted"/>
<dbReference type="CDD" id="cd07812">
    <property type="entry name" value="SRPBCC"/>
    <property type="match status" value="1"/>
</dbReference>
<dbReference type="RefSeq" id="WP_152172449.1">
    <property type="nucleotide sequence ID" value="NZ_CP045096.1"/>
</dbReference>
<gene>
    <name evidence="1" type="ORF">F9278_38655</name>
</gene>